<evidence type="ECO:0000256" key="1">
    <source>
        <dbReference type="SAM" id="Phobius"/>
    </source>
</evidence>
<sequence>MDDKTRNAAIAAALILGGFGLVAFFMPTIMLSLGEVSPFLAAIVAALFVLAFFGVFWLRSRAKRGD</sequence>
<keyword evidence="1" id="KW-1133">Transmembrane helix</keyword>
<dbReference type="EMBL" id="RWKW01000108">
    <property type="protein sequence ID" value="RST83109.1"/>
    <property type="molecule type" value="Genomic_DNA"/>
</dbReference>
<comment type="caution">
    <text evidence="2">The sequence shown here is derived from an EMBL/GenBank/DDBJ whole genome shotgun (WGS) entry which is preliminary data.</text>
</comment>
<dbReference type="RefSeq" id="WP_126702225.1">
    <property type="nucleotide sequence ID" value="NZ_RWKW01000108.1"/>
</dbReference>
<name>A0A429YNX4_9HYPH</name>
<keyword evidence="3" id="KW-1185">Reference proteome</keyword>
<gene>
    <name evidence="2" type="ORF">EJC49_22760</name>
</gene>
<evidence type="ECO:0000313" key="2">
    <source>
        <dbReference type="EMBL" id="RST83109.1"/>
    </source>
</evidence>
<dbReference type="AlphaFoldDB" id="A0A429YNX4"/>
<reference evidence="2 3" key="1">
    <citation type="submission" date="2018-12" db="EMBL/GenBank/DDBJ databases">
        <title>Mesorhizobium carbonis sp. nov., isolated from coal mine water.</title>
        <authorList>
            <person name="Xin W."/>
            <person name="Xu Z."/>
            <person name="Xiang F."/>
            <person name="Zhang J."/>
            <person name="Xi L."/>
            <person name="Liu J."/>
        </authorList>
    </citation>
    <scope>NUCLEOTIDE SEQUENCE [LARGE SCALE GENOMIC DNA]</scope>
    <source>
        <strain evidence="2 3">B2.3</strain>
    </source>
</reference>
<proteinExistence type="predicted"/>
<feature type="transmembrane region" description="Helical" evidence="1">
    <location>
        <begin position="12"/>
        <end position="33"/>
    </location>
</feature>
<keyword evidence="1" id="KW-0812">Transmembrane</keyword>
<dbReference type="Proteomes" id="UP000278398">
    <property type="component" value="Unassembled WGS sequence"/>
</dbReference>
<evidence type="ECO:0000313" key="3">
    <source>
        <dbReference type="Proteomes" id="UP000278398"/>
    </source>
</evidence>
<protein>
    <submittedName>
        <fullName evidence="2">Uncharacterized protein</fullName>
    </submittedName>
</protein>
<accession>A0A429YNX4</accession>
<keyword evidence="1" id="KW-0472">Membrane</keyword>
<feature type="transmembrane region" description="Helical" evidence="1">
    <location>
        <begin position="39"/>
        <end position="58"/>
    </location>
</feature>
<organism evidence="2 3">
    <name type="scientific">Aquibium carbonis</name>
    <dbReference type="NCBI Taxonomy" id="2495581"/>
    <lineage>
        <taxon>Bacteria</taxon>
        <taxon>Pseudomonadati</taxon>
        <taxon>Pseudomonadota</taxon>
        <taxon>Alphaproteobacteria</taxon>
        <taxon>Hyphomicrobiales</taxon>
        <taxon>Phyllobacteriaceae</taxon>
        <taxon>Aquibium</taxon>
    </lineage>
</organism>